<accession>A0A9D2NIW4</accession>
<gene>
    <name evidence="1" type="ORF">H9761_16255</name>
</gene>
<evidence type="ECO:0000313" key="1">
    <source>
        <dbReference type="EMBL" id="HJC25227.1"/>
    </source>
</evidence>
<sequence>MEIKGSVTAGVIRDNETGRYKVDVGGREYEVVSKGRQAIKDYLFIRKGQRLEIEGEEENSRIRLEKCKIDIQSECNKNQENAIQEIETQENKGT</sequence>
<dbReference type="Proteomes" id="UP000823891">
    <property type="component" value="Unassembled WGS sequence"/>
</dbReference>
<dbReference type="EMBL" id="DWWS01000058">
    <property type="protein sequence ID" value="HJC25227.1"/>
    <property type="molecule type" value="Genomic_DNA"/>
</dbReference>
<reference evidence="1" key="2">
    <citation type="submission" date="2021-04" db="EMBL/GenBank/DDBJ databases">
        <authorList>
            <person name="Gilroy R."/>
        </authorList>
    </citation>
    <scope>NUCLEOTIDE SEQUENCE</scope>
    <source>
        <strain evidence="1">USAMLcec2-132</strain>
    </source>
</reference>
<protein>
    <submittedName>
        <fullName evidence="1">Uncharacterized protein</fullName>
    </submittedName>
</protein>
<name>A0A9D2NIW4_9FIRM</name>
<comment type="caution">
    <text evidence="1">The sequence shown here is derived from an EMBL/GenBank/DDBJ whole genome shotgun (WGS) entry which is preliminary data.</text>
</comment>
<reference evidence="1" key="1">
    <citation type="journal article" date="2021" name="PeerJ">
        <title>Extensive microbial diversity within the chicken gut microbiome revealed by metagenomics and culture.</title>
        <authorList>
            <person name="Gilroy R."/>
            <person name="Ravi A."/>
            <person name="Getino M."/>
            <person name="Pursley I."/>
            <person name="Horton D.L."/>
            <person name="Alikhan N.F."/>
            <person name="Baker D."/>
            <person name="Gharbi K."/>
            <person name="Hall N."/>
            <person name="Watson M."/>
            <person name="Adriaenssens E.M."/>
            <person name="Foster-Nyarko E."/>
            <person name="Jarju S."/>
            <person name="Secka A."/>
            <person name="Antonio M."/>
            <person name="Oren A."/>
            <person name="Chaudhuri R.R."/>
            <person name="La Ragione R."/>
            <person name="Hildebrand F."/>
            <person name="Pallen M.J."/>
        </authorList>
    </citation>
    <scope>NUCLEOTIDE SEQUENCE</scope>
    <source>
        <strain evidence="1">USAMLcec2-132</strain>
    </source>
</reference>
<dbReference type="AlphaFoldDB" id="A0A9D2NIW4"/>
<proteinExistence type="predicted"/>
<evidence type="ECO:0000313" key="2">
    <source>
        <dbReference type="Proteomes" id="UP000823891"/>
    </source>
</evidence>
<organism evidence="1 2">
    <name type="scientific">Candidatus Eisenbergiella merdavium</name>
    <dbReference type="NCBI Taxonomy" id="2838551"/>
    <lineage>
        <taxon>Bacteria</taxon>
        <taxon>Bacillati</taxon>
        <taxon>Bacillota</taxon>
        <taxon>Clostridia</taxon>
        <taxon>Lachnospirales</taxon>
        <taxon>Lachnospiraceae</taxon>
        <taxon>Eisenbergiella</taxon>
    </lineage>
</organism>